<evidence type="ECO:0000256" key="2">
    <source>
        <dbReference type="SAM" id="SignalP"/>
    </source>
</evidence>
<feature type="region of interest" description="Disordered" evidence="1">
    <location>
        <begin position="25"/>
        <end position="60"/>
    </location>
</feature>
<gene>
    <name evidence="3" type="ORF">PPERSA_05593</name>
</gene>
<evidence type="ECO:0000313" key="3">
    <source>
        <dbReference type="EMBL" id="KRW98249.1"/>
    </source>
</evidence>
<accession>A0A0V0Q7N7</accession>
<evidence type="ECO:0000313" key="4">
    <source>
        <dbReference type="Proteomes" id="UP000054937"/>
    </source>
</evidence>
<feature type="signal peptide" evidence="2">
    <location>
        <begin position="1"/>
        <end position="19"/>
    </location>
</feature>
<organism evidence="3 4">
    <name type="scientific">Pseudocohnilembus persalinus</name>
    <name type="common">Ciliate</name>
    <dbReference type="NCBI Taxonomy" id="266149"/>
    <lineage>
        <taxon>Eukaryota</taxon>
        <taxon>Sar</taxon>
        <taxon>Alveolata</taxon>
        <taxon>Ciliophora</taxon>
        <taxon>Intramacronucleata</taxon>
        <taxon>Oligohymenophorea</taxon>
        <taxon>Scuticociliatia</taxon>
        <taxon>Philasterida</taxon>
        <taxon>Pseudocohnilembidae</taxon>
        <taxon>Pseudocohnilembus</taxon>
    </lineage>
</organism>
<dbReference type="InParanoid" id="A0A0V0Q7N7"/>
<evidence type="ECO:0000256" key="1">
    <source>
        <dbReference type="SAM" id="MobiDB-lite"/>
    </source>
</evidence>
<feature type="chain" id="PRO_5006867350" evidence="2">
    <location>
        <begin position="20"/>
        <end position="202"/>
    </location>
</feature>
<protein>
    <submittedName>
        <fullName evidence="3">Uncharacterized protein</fullName>
    </submittedName>
</protein>
<dbReference type="Proteomes" id="UP000054937">
    <property type="component" value="Unassembled WGS sequence"/>
</dbReference>
<comment type="caution">
    <text evidence="3">The sequence shown here is derived from an EMBL/GenBank/DDBJ whole genome shotgun (WGS) entry which is preliminary data.</text>
</comment>
<proteinExistence type="predicted"/>
<name>A0A0V0Q7N7_PSEPJ</name>
<sequence length="202" mass="24170">MNKLKNLIILLLLISFSFQFQSHSTKQTEKQNEQLDNNQQNQDNNNISNKNDYDNQENDSELNKIGNQINKKLNEAEQKVEEYFSKDNSDKKHDYRKDIVDITGRSILDRQIFQNTESWCYKSLSECLINSNCKSCYEDTKICIYENTRTTDKLLNNSKQCFQNVFYKYKEQNALSVNKWSKKWENLDECFQYSFEIQLQKK</sequence>
<keyword evidence="2" id="KW-0732">Signal</keyword>
<dbReference type="AlphaFoldDB" id="A0A0V0Q7N7"/>
<feature type="compositionally biased region" description="Low complexity" evidence="1">
    <location>
        <begin position="34"/>
        <end position="50"/>
    </location>
</feature>
<keyword evidence="4" id="KW-1185">Reference proteome</keyword>
<dbReference type="EMBL" id="LDAU01000260">
    <property type="protein sequence ID" value="KRW98249.1"/>
    <property type="molecule type" value="Genomic_DNA"/>
</dbReference>
<reference evidence="3 4" key="1">
    <citation type="journal article" date="2015" name="Sci. Rep.">
        <title>Genome of the facultative scuticociliatosis pathogen Pseudocohnilembus persalinus provides insight into its virulence through horizontal gene transfer.</title>
        <authorList>
            <person name="Xiong J."/>
            <person name="Wang G."/>
            <person name="Cheng J."/>
            <person name="Tian M."/>
            <person name="Pan X."/>
            <person name="Warren A."/>
            <person name="Jiang C."/>
            <person name="Yuan D."/>
            <person name="Miao W."/>
        </authorList>
    </citation>
    <scope>NUCLEOTIDE SEQUENCE [LARGE SCALE GENOMIC DNA]</scope>
    <source>
        <strain evidence="3">36N120E</strain>
    </source>
</reference>